<dbReference type="SUPFAM" id="SSF55729">
    <property type="entry name" value="Acyl-CoA N-acyltransferases (Nat)"/>
    <property type="match status" value="1"/>
</dbReference>
<dbReference type="EMBL" id="CP060286">
    <property type="protein sequence ID" value="QNK40289.1"/>
    <property type="molecule type" value="Genomic_DNA"/>
</dbReference>
<dbReference type="InterPro" id="IPR000835">
    <property type="entry name" value="HTH_MarR-typ"/>
</dbReference>
<dbReference type="Pfam" id="PF12802">
    <property type="entry name" value="MarR_2"/>
    <property type="match status" value="1"/>
</dbReference>
<dbReference type="PANTHER" id="PTHR33164:SF43">
    <property type="entry name" value="HTH-TYPE TRANSCRIPTIONAL REPRESSOR YETL"/>
    <property type="match status" value="1"/>
</dbReference>
<dbReference type="Pfam" id="PF00583">
    <property type="entry name" value="Acetyltransf_1"/>
    <property type="match status" value="1"/>
</dbReference>
<feature type="domain" description="HTH marR-type" evidence="1">
    <location>
        <begin position="1"/>
        <end position="139"/>
    </location>
</feature>
<dbReference type="PANTHER" id="PTHR33164">
    <property type="entry name" value="TRANSCRIPTIONAL REGULATOR, MARR FAMILY"/>
    <property type="match status" value="1"/>
</dbReference>
<dbReference type="InterPro" id="IPR016181">
    <property type="entry name" value="Acyl_CoA_acyltransferase"/>
</dbReference>
<dbReference type="PRINTS" id="PR00598">
    <property type="entry name" value="HTHMARR"/>
</dbReference>
<dbReference type="AlphaFoldDB" id="A0A7G8T9J8"/>
<dbReference type="InterPro" id="IPR039422">
    <property type="entry name" value="MarR/SlyA-like"/>
</dbReference>
<dbReference type="InterPro" id="IPR036388">
    <property type="entry name" value="WH-like_DNA-bd_sf"/>
</dbReference>
<sequence length="305" mass="35083">MKDQKNAVSKIRSFNRFYTQLTGLLSRSILNSSFSLTEARVLLEISRMDRCTANELGARLSVDRSYMSRILKRFERDGLIVREKSERDNRIHYISLTEQGNKAMRELNRASDSRISEMIRNLNEEELQAVLDSMSVIRKEFSETVCPAEIRRFRDSDLDYVLSRHKSLYVEEYGLSSLFAGYVEQIIPGFFLHCDRQRESMWIAEIGGRPVGSIAIADAGKDTAQLRFFLLEPFARGMGLGGKLIDGALEFCRKTGYRHVYLETISDLKTARGIYQSRGFISTATRENPEWGNDVVEERWDLDLS</sequence>
<evidence type="ECO:0000259" key="1">
    <source>
        <dbReference type="PROSITE" id="PS50995"/>
    </source>
</evidence>
<evidence type="ECO:0000259" key="2">
    <source>
        <dbReference type="PROSITE" id="PS51186"/>
    </source>
</evidence>
<feature type="domain" description="N-acetyltransferase" evidence="2">
    <location>
        <begin position="148"/>
        <end position="303"/>
    </location>
</feature>
<dbReference type="GO" id="GO:0006950">
    <property type="term" value="P:response to stress"/>
    <property type="evidence" value="ECO:0007669"/>
    <property type="project" value="TreeGrafter"/>
</dbReference>
<dbReference type="CDD" id="cd04301">
    <property type="entry name" value="NAT_SF"/>
    <property type="match status" value="1"/>
</dbReference>
<dbReference type="SMART" id="SM00347">
    <property type="entry name" value="HTH_MARR"/>
    <property type="match status" value="1"/>
</dbReference>
<evidence type="ECO:0000313" key="4">
    <source>
        <dbReference type="Proteomes" id="UP000515909"/>
    </source>
</evidence>
<dbReference type="Gene3D" id="1.10.10.10">
    <property type="entry name" value="Winged helix-like DNA-binding domain superfamily/Winged helix DNA-binding domain"/>
    <property type="match status" value="1"/>
</dbReference>
<dbReference type="RefSeq" id="WP_187035529.1">
    <property type="nucleotide sequence ID" value="NZ_CP060286.1"/>
</dbReference>
<dbReference type="Proteomes" id="UP000515909">
    <property type="component" value="Chromosome"/>
</dbReference>
<organism evidence="3 4">
    <name type="scientific">Caproicibacter fermentans</name>
    <dbReference type="NCBI Taxonomy" id="2576756"/>
    <lineage>
        <taxon>Bacteria</taxon>
        <taxon>Bacillati</taxon>
        <taxon>Bacillota</taxon>
        <taxon>Clostridia</taxon>
        <taxon>Eubacteriales</taxon>
        <taxon>Acutalibacteraceae</taxon>
        <taxon>Caproicibacter</taxon>
    </lineage>
</organism>
<protein>
    <submittedName>
        <fullName evidence="3">MarR family transcriptional regulator</fullName>
    </submittedName>
</protein>
<dbReference type="SUPFAM" id="SSF46785">
    <property type="entry name" value="Winged helix' DNA-binding domain"/>
    <property type="match status" value="1"/>
</dbReference>
<dbReference type="KEGG" id="cfem:HCR03_16690"/>
<dbReference type="PROSITE" id="PS50995">
    <property type="entry name" value="HTH_MARR_2"/>
    <property type="match status" value="1"/>
</dbReference>
<accession>A0A7G8T9J8</accession>
<reference evidence="3 4" key="1">
    <citation type="submission" date="2020-08" db="EMBL/GenBank/DDBJ databases">
        <title>The isolate Caproiciproducens sp. 7D4C2 produces n-caproate at mildly acidic conditions from hexoses: genome and rBOX comparison with related strains and chain-elongating bacteria.</title>
        <authorList>
            <person name="Esquivel-Elizondo S."/>
            <person name="Bagci C."/>
            <person name="Temovska M."/>
            <person name="Jeon B.S."/>
            <person name="Bessarab I."/>
            <person name="Williams R.B.H."/>
            <person name="Huson D.H."/>
            <person name="Angenent L.T."/>
        </authorList>
    </citation>
    <scope>NUCLEOTIDE SEQUENCE [LARGE SCALE GENOMIC DNA]</scope>
    <source>
        <strain evidence="3 4">7D4C2</strain>
    </source>
</reference>
<dbReference type="InterPro" id="IPR036390">
    <property type="entry name" value="WH_DNA-bd_sf"/>
</dbReference>
<dbReference type="Gene3D" id="3.40.630.30">
    <property type="match status" value="1"/>
</dbReference>
<proteinExistence type="predicted"/>
<dbReference type="GO" id="GO:0003700">
    <property type="term" value="F:DNA-binding transcription factor activity"/>
    <property type="evidence" value="ECO:0007669"/>
    <property type="project" value="InterPro"/>
</dbReference>
<dbReference type="PROSITE" id="PS51186">
    <property type="entry name" value="GNAT"/>
    <property type="match status" value="1"/>
</dbReference>
<evidence type="ECO:0000313" key="3">
    <source>
        <dbReference type="EMBL" id="QNK40289.1"/>
    </source>
</evidence>
<name>A0A7G8T9J8_9FIRM</name>
<dbReference type="InterPro" id="IPR000182">
    <property type="entry name" value="GNAT_dom"/>
</dbReference>
<dbReference type="GO" id="GO:0016747">
    <property type="term" value="F:acyltransferase activity, transferring groups other than amino-acyl groups"/>
    <property type="evidence" value="ECO:0007669"/>
    <property type="project" value="InterPro"/>
</dbReference>
<gene>
    <name evidence="3" type="ORF">HCR03_16690</name>
</gene>